<protein>
    <recommendedName>
        <fullName evidence="3">WD40-like Beta Propeller Repeat</fullName>
    </recommendedName>
</protein>
<gene>
    <name evidence="1" type="ORF">SAMN05216167_1597</name>
</gene>
<evidence type="ECO:0008006" key="3">
    <source>
        <dbReference type="Google" id="ProtNLM"/>
    </source>
</evidence>
<keyword evidence="2" id="KW-1185">Reference proteome</keyword>
<evidence type="ECO:0000313" key="1">
    <source>
        <dbReference type="EMBL" id="SFF38176.1"/>
    </source>
</evidence>
<dbReference type="Proteomes" id="UP000198598">
    <property type="component" value="Unassembled WGS sequence"/>
</dbReference>
<dbReference type="EMBL" id="FOLQ01000059">
    <property type="protein sequence ID" value="SFF38176.1"/>
    <property type="molecule type" value="Genomic_DNA"/>
</dbReference>
<dbReference type="OrthoDB" id="9765926at2"/>
<sequence length="289" mass="32078">MSSFKVIPLLLLCYCIPIGRVVGQHQTDHWAFGQGAGLTFFMTGSVPSGQHPMDQFEGVAIQSDAATGQLLFSTNDRFVWNRNDQPMPNGNDLRGSGYSTQSALIVPFPTNPNLYYLFTIRQYNEPGDDGLFGGLYYSIVDMRLDQGLGDVQLSTKNTLIERYTTEKLTAVPHANKRDYWILSHAYNSDQFLVYLLTPEGLSVANRIAIGTVHHTGPTSDSEDKGYLKASPDGKRLAAAVYGVSRPFELYDFNTQTGVISNYRSLGDFTAQYGVSFSPDNSKLYLSELY</sequence>
<name>A0A1I2IBF4_9BACT</name>
<organism evidence="1 2">
    <name type="scientific">Spirosoma endophyticum</name>
    <dbReference type="NCBI Taxonomy" id="662367"/>
    <lineage>
        <taxon>Bacteria</taxon>
        <taxon>Pseudomonadati</taxon>
        <taxon>Bacteroidota</taxon>
        <taxon>Cytophagia</taxon>
        <taxon>Cytophagales</taxon>
        <taxon>Cytophagaceae</taxon>
        <taxon>Spirosoma</taxon>
    </lineage>
</organism>
<proteinExistence type="predicted"/>
<dbReference type="SUPFAM" id="SSF82171">
    <property type="entry name" value="DPP6 N-terminal domain-like"/>
    <property type="match status" value="1"/>
</dbReference>
<evidence type="ECO:0000313" key="2">
    <source>
        <dbReference type="Proteomes" id="UP000198598"/>
    </source>
</evidence>
<reference evidence="1 2" key="1">
    <citation type="submission" date="2016-10" db="EMBL/GenBank/DDBJ databases">
        <authorList>
            <person name="de Groot N.N."/>
        </authorList>
    </citation>
    <scope>NUCLEOTIDE SEQUENCE [LARGE SCALE GENOMIC DNA]</scope>
    <source>
        <strain evidence="1 2">DSM 26130</strain>
    </source>
</reference>
<dbReference type="AlphaFoldDB" id="A0A1I2IBF4"/>
<dbReference type="STRING" id="662367.SAMN05216167_1597"/>
<accession>A0A1I2IBF4</accession>
<dbReference type="RefSeq" id="WP_143100893.1">
    <property type="nucleotide sequence ID" value="NZ_FOLQ01000059.1"/>
</dbReference>